<evidence type="ECO:0000313" key="3">
    <source>
        <dbReference type="Proteomes" id="UP000588083"/>
    </source>
</evidence>
<keyword evidence="2" id="KW-0762">Sugar transport</keyword>
<dbReference type="AlphaFoldDB" id="A0A6V8PH37"/>
<sequence length="96" mass="10242">GGVGAETGGPMDPGVEEPAQGGTVADRGRGESRLYGRVRGRVEQCKDPTMPFYPFTGPIKDQDGVERLKSGQRATYGELLVMDYFVDGLVGIIPPD</sequence>
<name>A0A6V8PH37_9ACTN</name>
<organism evidence="2 3">
    <name type="scientific">Candidatus Hakubella thermalkaliphila</name>
    <dbReference type="NCBI Taxonomy" id="2754717"/>
    <lineage>
        <taxon>Bacteria</taxon>
        <taxon>Bacillati</taxon>
        <taxon>Actinomycetota</taxon>
        <taxon>Actinomycetota incertae sedis</taxon>
        <taxon>Candidatus Hakubellales</taxon>
        <taxon>Candidatus Hakubellaceae</taxon>
        <taxon>Candidatus Hakubella</taxon>
    </lineage>
</organism>
<feature type="non-terminal residue" evidence="2">
    <location>
        <position position="1"/>
    </location>
</feature>
<evidence type="ECO:0000313" key="2">
    <source>
        <dbReference type="EMBL" id="GFP31568.1"/>
    </source>
</evidence>
<reference evidence="2 3" key="1">
    <citation type="journal article" date="2020" name="Front. Microbiol.">
        <title>Single-cell genomics of novel Actinobacteria with the Wood-Ljungdahl pathway discovered in a serpentinizing system.</title>
        <authorList>
            <person name="Merino N."/>
            <person name="Kawai M."/>
            <person name="Boyd E.S."/>
            <person name="Colman D.R."/>
            <person name="McGlynn S.E."/>
            <person name="Nealson K.H."/>
            <person name="Kurokawa K."/>
            <person name="Hongoh Y."/>
        </authorList>
    </citation>
    <scope>NUCLEOTIDE SEQUENCE [LARGE SCALE GENOMIC DNA]</scope>
    <source>
        <strain evidence="2 3">S34</strain>
    </source>
</reference>
<proteinExistence type="predicted"/>
<comment type="caution">
    <text evidence="2">The sequence shown here is derived from an EMBL/GenBank/DDBJ whole genome shotgun (WGS) entry which is preliminary data.</text>
</comment>
<evidence type="ECO:0000256" key="1">
    <source>
        <dbReference type="SAM" id="MobiDB-lite"/>
    </source>
</evidence>
<gene>
    <name evidence="2" type="ORF">HKBW3S34_02488</name>
</gene>
<keyword evidence="2" id="KW-0813">Transport</keyword>
<feature type="region of interest" description="Disordered" evidence="1">
    <location>
        <begin position="1"/>
        <end position="30"/>
    </location>
</feature>
<dbReference type="EMBL" id="BLRZ01000413">
    <property type="protein sequence ID" value="GFP31568.1"/>
    <property type="molecule type" value="Genomic_DNA"/>
</dbReference>
<dbReference type="Proteomes" id="UP000588083">
    <property type="component" value="Unassembled WGS sequence"/>
</dbReference>
<protein>
    <submittedName>
        <fullName evidence="2">Simple sugar transport system substrate-binding protein</fullName>
    </submittedName>
</protein>
<dbReference type="Gene3D" id="3.40.50.2300">
    <property type="match status" value="1"/>
</dbReference>
<keyword evidence="3" id="KW-1185">Reference proteome</keyword>
<accession>A0A6V8PH37</accession>